<dbReference type="InterPro" id="IPR029035">
    <property type="entry name" value="DHS-like_NAD/FAD-binding_dom"/>
</dbReference>
<gene>
    <name evidence="9" type="primary">sirt2</name>
    <name evidence="9" type="ORF">TRFO_18349</name>
</gene>
<keyword evidence="10" id="KW-1185">Reference proteome</keyword>
<organism evidence="9 10">
    <name type="scientific">Tritrichomonas foetus</name>
    <dbReference type="NCBI Taxonomy" id="1144522"/>
    <lineage>
        <taxon>Eukaryota</taxon>
        <taxon>Metamonada</taxon>
        <taxon>Parabasalia</taxon>
        <taxon>Tritrichomonadida</taxon>
        <taxon>Tritrichomonadidae</taxon>
        <taxon>Tritrichomonas</taxon>
    </lineage>
</organism>
<dbReference type="RefSeq" id="XP_068365106.1">
    <property type="nucleotide sequence ID" value="XM_068500127.1"/>
</dbReference>
<evidence type="ECO:0000256" key="1">
    <source>
        <dbReference type="ARBA" id="ARBA00001947"/>
    </source>
</evidence>
<evidence type="ECO:0000256" key="5">
    <source>
        <dbReference type="ARBA" id="ARBA00023027"/>
    </source>
</evidence>
<feature type="binding site" evidence="6">
    <location>
        <position position="165"/>
    </location>
    <ligand>
        <name>Zn(2+)</name>
        <dbReference type="ChEBI" id="CHEBI:29105"/>
    </ligand>
</feature>
<dbReference type="Gene3D" id="3.30.1600.10">
    <property type="entry name" value="SIR2/SIRT2 'Small Domain"/>
    <property type="match status" value="1"/>
</dbReference>
<name>A0A1J4KLF5_9EUKA</name>
<feature type="binding site" evidence="6">
    <location>
        <position position="189"/>
    </location>
    <ligand>
        <name>Zn(2+)</name>
        <dbReference type="ChEBI" id="CHEBI:29105"/>
    </ligand>
</feature>
<evidence type="ECO:0000259" key="8">
    <source>
        <dbReference type="PROSITE" id="PS50305"/>
    </source>
</evidence>
<keyword evidence="3 6" id="KW-0479">Metal-binding</keyword>
<feature type="active site" description="Proton acceptor" evidence="6">
    <location>
        <position position="157"/>
    </location>
</feature>
<dbReference type="Proteomes" id="UP000179807">
    <property type="component" value="Unassembled WGS sequence"/>
</dbReference>
<accession>A0A1J4KLF5</accession>
<dbReference type="InterPro" id="IPR050134">
    <property type="entry name" value="NAD-dep_sirtuin_deacylases"/>
</dbReference>
<keyword evidence="5" id="KW-0520">NAD</keyword>
<dbReference type="Pfam" id="PF02146">
    <property type="entry name" value="SIR2"/>
    <property type="match status" value="1"/>
</dbReference>
<comment type="cofactor">
    <cofactor evidence="1">
        <name>Zn(2+)</name>
        <dbReference type="ChEBI" id="CHEBI:29105"/>
    </cofactor>
</comment>
<dbReference type="PANTHER" id="PTHR11085">
    <property type="entry name" value="NAD-DEPENDENT PROTEIN DEACYLASE SIRTUIN-5, MITOCHONDRIAL-RELATED"/>
    <property type="match status" value="1"/>
</dbReference>
<dbReference type="InterPro" id="IPR026590">
    <property type="entry name" value="Ssirtuin_cat_dom"/>
</dbReference>
<evidence type="ECO:0000256" key="6">
    <source>
        <dbReference type="PROSITE-ProRule" id="PRU00236"/>
    </source>
</evidence>
<dbReference type="GeneID" id="94834831"/>
<feature type="region of interest" description="Disordered" evidence="7">
    <location>
        <begin position="1"/>
        <end position="22"/>
    </location>
</feature>
<dbReference type="PROSITE" id="PS50305">
    <property type="entry name" value="SIRTUIN"/>
    <property type="match status" value="1"/>
</dbReference>
<dbReference type="PANTHER" id="PTHR11085:SF6">
    <property type="entry name" value="NAD-DEPENDENT PROTEIN DEACETYLASE SIRTUIN-2"/>
    <property type="match status" value="1"/>
</dbReference>
<keyword evidence="4 6" id="KW-0862">Zinc</keyword>
<feature type="binding site" evidence="6">
    <location>
        <position position="192"/>
    </location>
    <ligand>
        <name>Zn(2+)</name>
        <dbReference type="ChEBI" id="CHEBI:29105"/>
    </ligand>
</feature>
<dbReference type="VEuPathDB" id="TrichDB:TRFO_18349"/>
<dbReference type="InterPro" id="IPR026591">
    <property type="entry name" value="Sirtuin_cat_small_dom_sf"/>
</dbReference>
<dbReference type="GO" id="GO:0046872">
    <property type="term" value="F:metal ion binding"/>
    <property type="evidence" value="ECO:0007669"/>
    <property type="project" value="UniProtKB-KW"/>
</dbReference>
<evidence type="ECO:0000313" key="10">
    <source>
        <dbReference type="Proteomes" id="UP000179807"/>
    </source>
</evidence>
<evidence type="ECO:0000256" key="2">
    <source>
        <dbReference type="ARBA" id="ARBA00022679"/>
    </source>
</evidence>
<dbReference type="GO" id="GO:0070403">
    <property type="term" value="F:NAD+ binding"/>
    <property type="evidence" value="ECO:0007669"/>
    <property type="project" value="InterPro"/>
</dbReference>
<dbReference type="AlphaFoldDB" id="A0A1J4KLF5"/>
<comment type="caution">
    <text evidence="9">The sequence shown here is derived from an EMBL/GenBank/DDBJ whole genome shotgun (WGS) entry which is preliminary data.</text>
</comment>
<keyword evidence="2" id="KW-0808">Transferase</keyword>
<dbReference type="GO" id="GO:0005634">
    <property type="term" value="C:nucleus"/>
    <property type="evidence" value="ECO:0007669"/>
    <property type="project" value="TreeGrafter"/>
</dbReference>
<proteinExistence type="predicted"/>
<feature type="compositionally biased region" description="Polar residues" evidence="7">
    <location>
        <begin position="1"/>
        <end position="14"/>
    </location>
</feature>
<evidence type="ECO:0000313" key="9">
    <source>
        <dbReference type="EMBL" id="OHT11970.1"/>
    </source>
</evidence>
<reference evidence="9" key="1">
    <citation type="submission" date="2016-10" db="EMBL/GenBank/DDBJ databases">
        <authorList>
            <person name="Benchimol M."/>
            <person name="Almeida L.G."/>
            <person name="Vasconcelos A.T."/>
            <person name="Perreira-Neves A."/>
            <person name="Rosa I.A."/>
            <person name="Tasca T."/>
            <person name="Bogo M.R."/>
            <person name="de Souza W."/>
        </authorList>
    </citation>
    <scope>NUCLEOTIDE SEQUENCE [LARGE SCALE GENOMIC DNA]</scope>
    <source>
        <strain evidence="9">K</strain>
    </source>
</reference>
<dbReference type="SUPFAM" id="SSF52467">
    <property type="entry name" value="DHS-like NAD/FAD-binding domain"/>
    <property type="match status" value="1"/>
</dbReference>
<protein>
    <submittedName>
        <fullName evidence="9">NAD-dependent protein deacetylase sirtuin-2</fullName>
    </submittedName>
</protein>
<dbReference type="InterPro" id="IPR003000">
    <property type="entry name" value="Sirtuin"/>
</dbReference>
<evidence type="ECO:0000256" key="3">
    <source>
        <dbReference type="ARBA" id="ARBA00022723"/>
    </source>
</evidence>
<dbReference type="GO" id="GO:0017136">
    <property type="term" value="F:histone deacetylase activity, NAD-dependent"/>
    <property type="evidence" value="ECO:0007669"/>
    <property type="project" value="TreeGrafter"/>
</dbReference>
<sequence>MSVSENENQSQTDVRPSLEELKPSPVDGLKSLDLDGIVDYIKSGKAKNIIIMQGAGISCGAGIPDFRTPGTGLYHNLESMGLPSPESIFDINYFQEHPEPFYLFAKNMLPGQYKPTLAHHLPILFDRHEMLLRVYTQNVDELEYAAGVPYEKICHAHGSYYTGHCLDCDKKFSLDDYRESILEMDVFRCDECYGLVKPDVIFFNEQLPLDFFLQTLDDFPKCDLLIVIGTSLQVNPFAGMIGKVPEECPRILFNIEKSAYYPEIAIITKDEGDDQYKLVEVSNNQGRFKFDHQLNRRDVFVKGDCQVTIKDFIEKLGWSEELKQIMSPQKH</sequence>
<evidence type="ECO:0000256" key="7">
    <source>
        <dbReference type="SAM" id="MobiDB-lite"/>
    </source>
</evidence>
<dbReference type="OrthoDB" id="420264at2759"/>
<feature type="binding site" evidence="6">
    <location>
        <position position="168"/>
    </location>
    <ligand>
        <name>Zn(2+)</name>
        <dbReference type="ChEBI" id="CHEBI:29105"/>
    </ligand>
</feature>
<feature type="domain" description="Deacetylase sirtuin-type" evidence="8">
    <location>
        <begin position="27"/>
        <end position="319"/>
    </location>
</feature>
<evidence type="ECO:0000256" key="4">
    <source>
        <dbReference type="ARBA" id="ARBA00022833"/>
    </source>
</evidence>
<dbReference type="Gene3D" id="3.40.50.1220">
    <property type="entry name" value="TPP-binding domain"/>
    <property type="match status" value="1"/>
</dbReference>
<dbReference type="EMBL" id="MLAK01000574">
    <property type="protein sequence ID" value="OHT11970.1"/>
    <property type="molecule type" value="Genomic_DNA"/>
</dbReference>